<evidence type="ECO:0000313" key="1">
    <source>
        <dbReference type="EMBL" id="KAG1787610.1"/>
    </source>
</evidence>
<dbReference type="Proteomes" id="UP000719766">
    <property type="component" value="Unassembled WGS sequence"/>
</dbReference>
<organism evidence="1 2">
    <name type="scientific">Suillus plorans</name>
    <dbReference type="NCBI Taxonomy" id="116603"/>
    <lineage>
        <taxon>Eukaryota</taxon>
        <taxon>Fungi</taxon>
        <taxon>Dikarya</taxon>
        <taxon>Basidiomycota</taxon>
        <taxon>Agaricomycotina</taxon>
        <taxon>Agaricomycetes</taxon>
        <taxon>Agaricomycetidae</taxon>
        <taxon>Boletales</taxon>
        <taxon>Suillineae</taxon>
        <taxon>Suillaceae</taxon>
        <taxon>Suillus</taxon>
    </lineage>
</organism>
<gene>
    <name evidence="1" type="ORF">HD556DRAFT_1312645</name>
</gene>
<evidence type="ECO:0000313" key="2">
    <source>
        <dbReference type="Proteomes" id="UP000719766"/>
    </source>
</evidence>
<dbReference type="GeneID" id="64594447"/>
<reference evidence="1" key="1">
    <citation type="journal article" date="2020" name="New Phytol.">
        <title>Comparative genomics reveals dynamic genome evolution in host specialist ectomycorrhizal fungi.</title>
        <authorList>
            <person name="Lofgren L.A."/>
            <person name="Nguyen N.H."/>
            <person name="Vilgalys R."/>
            <person name="Ruytinx J."/>
            <person name="Liao H.L."/>
            <person name="Branco S."/>
            <person name="Kuo A."/>
            <person name="LaButti K."/>
            <person name="Lipzen A."/>
            <person name="Andreopoulos W."/>
            <person name="Pangilinan J."/>
            <person name="Riley R."/>
            <person name="Hundley H."/>
            <person name="Na H."/>
            <person name="Barry K."/>
            <person name="Grigoriev I.V."/>
            <person name="Stajich J.E."/>
            <person name="Kennedy P.G."/>
        </authorList>
    </citation>
    <scope>NUCLEOTIDE SEQUENCE</scope>
    <source>
        <strain evidence="1">S12</strain>
    </source>
</reference>
<dbReference type="AlphaFoldDB" id="A0A9P7DCT5"/>
<comment type="caution">
    <text evidence="1">The sequence shown here is derived from an EMBL/GenBank/DDBJ whole genome shotgun (WGS) entry which is preliminary data.</text>
</comment>
<keyword evidence="2" id="KW-1185">Reference proteome</keyword>
<dbReference type="OrthoDB" id="3211402at2759"/>
<dbReference type="EMBL" id="JABBWE010000077">
    <property type="protein sequence ID" value="KAG1787610.1"/>
    <property type="molecule type" value="Genomic_DNA"/>
</dbReference>
<sequence length="275" mass="31435">MPKKDAAPAIPDVHWSKDMTWSLLSEVKKDNNRLVLLGKQEKKENMSGDSKITVFQWIRAVVLPESYKLNLTATGKTVKWKYNHLTRKYRQHGKHLRTTGERIRGTDVEDNPSENEFFNSYVTVLGHMAKKTLHFQPPSNNEGDDVPPFTPSQHMQMQLLHDILTAAVPYHELSPSFESSQDPFALDMFHDDLGYDDGEKENASLLSQVIPVRHPPKPSLMSQDILERAKQRITKVPKKQGMEEVKSMDAINARADTEMMLKSRDLLLQEFTVGI</sequence>
<accession>A0A9P7DCT5</accession>
<dbReference type="RefSeq" id="XP_041154941.1">
    <property type="nucleotide sequence ID" value="XM_041300683.1"/>
</dbReference>
<name>A0A9P7DCT5_9AGAM</name>
<protein>
    <submittedName>
        <fullName evidence="1">Uncharacterized protein</fullName>
    </submittedName>
</protein>
<proteinExistence type="predicted"/>